<name>A0A6J4VDX9_9BACT</name>
<protein>
    <submittedName>
        <fullName evidence="2">Uncharacterized protein</fullName>
    </submittedName>
</protein>
<feature type="non-terminal residue" evidence="2">
    <location>
        <position position="1"/>
    </location>
</feature>
<feature type="non-terminal residue" evidence="2">
    <location>
        <position position="56"/>
    </location>
</feature>
<reference evidence="2" key="1">
    <citation type="submission" date="2020-02" db="EMBL/GenBank/DDBJ databases">
        <authorList>
            <person name="Meier V. D."/>
        </authorList>
    </citation>
    <scope>NUCLEOTIDE SEQUENCE</scope>
    <source>
        <strain evidence="2">AVDCRST_MAG59</strain>
    </source>
</reference>
<proteinExistence type="predicted"/>
<evidence type="ECO:0000313" key="2">
    <source>
        <dbReference type="EMBL" id="CAA9574537.1"/>
    </source>
</evidence>
<organism evidence="2">
    <name type="scientific">uncultured Thermomicrobiales bacterium</name>
    <dbReference type="NCBI Taxonomy" id="1645740"/>
    <lineage>
        <taxon>Bacteria</taxon>
        <taxon>Pseudomonadati</taxon>
        <taxon>Thermomicrobiota</taxon>
        <taxon>Thermomicrobia</taxon>
        <taxon>Thermomicrobiales</taxon>
        <taxon>environmental samples</taxon>
    </lineage>
</organism>
<dbReference type="AlphaFoldDB" id="A0A6J4VDX9"/>
<accession>A0A6J4VDX9</accession>
<feature type="region of interest" description="Disordered" evidence="1">
    <location>
        <begin position="1"/>
        <end position="56"/>
    </location>
</feature>
<evidence type="ECO:0000256" key="1">
    <source>
        <dbReference type="SAM" id="MobiDB-lite"/>
    </source>
</evidence>
<sequence>AIGARRNGERRRPRPDRSGHLRHLLGSAEHSPVPWQFPRSRSMEAGDFGGGPDRSI</sequence>
<feature type="compositionally biased region" description="Gly residues" evidence="1">
    <location>
        <begin position="47"/>
        <end position="56"/>
    </location>
</feature>
<gene>
    <name evidence="2" type="ORF">AVDCRST_MAG59-3934</name>
</gene>
<dbReference type="EMBL" id="CADCWF010000286">
    <property type="protein sequence ID" value="CAA9574537.1"/>
    <property type="molecule type" value="Genomic_DNA"/>
</dbReference>